<gene>
    <name evidence="1" type="ORF">ES332_A07G161000v1</name>
</gene>
<dbReference type="EMBL" id="CM017616">
    <property type="protein sequence ID" value="TYI19386.1"/>
    <property type="molecule type" value="Genomic_DNA"/>
</dbReference>
<accession>A0A5D2PTK5</accession>
<protein>
    <submittedName>
        <fullName evidence="1">Uncharacterized protein</fullName>
    </submittedName>
</protein>
<proteinExistence type="predicted"/>
<dbReference type="AlphaFoldDB" id="A0A5D2PTK5"/>
<name>A0A5D2PTK5_GOSTO</name>
<keyword evidence="2" id="KW-1185">Reference proteome</keyword>
<organism evidence="1 2">
    <name type="scientific">Gossypium tomentosum</name>
    <name type="common">Hawaiian cotton</name>
    <name type="synonym">Gossypium sandvicense</name>
    <dbReference type="NCBI Taxonomy" id="34277"/>
    <lineage>
        <taxon>Eukaryota</taxon>
        <taxon>Viridiplantae</taxon>
        <taxon>Streptophyta</taxon>
        <taxon>Embryophyta</taxon>
        <taxon>Tracheophyta</taxon>
        <taxon>Spermatophyta</taxon>
        <taxon>Magnoliopsida</taxon>
        <taxon>eudicotyledons</taxon>
        <taxon>Gunneridae</taxon>
        <taxon>Pentapetalae</taxon>
        <taxon>rosids</taxon>
        <taxon>malvids</taxon>
        <taxon>Malvales</taxon>
        <taxon>Malvaceae</taxon>
        <taxon>Malvoideae</taxon>
        <taxon>Gossypium</taxon>
    </lineage>
</organism>
<evidence type="ECO:0000313" key="2">
    <source>
        <dbReference type="Proteomes" id="UP000322667"/>
    </source>
</evidence>
<evidence type="ECO:0000313" key="1">
    <source>
        <dbReference type="EMBL" id="TYI19386.1"/>
    </source>
</evidence>
<dbReference type="Proteomes" id="UP000322667">
    <property type="component" value="Chromosome A07"/>
</dbReference>
<reference evidence="1 2" key="1">
    <citation type="submission" date="2019-07" db="EMBL/GenBank/DDBJ databases">
        <title>WGS assembly of Gossypium tomentosum.</title>
        <authorList>
            <person name="Chen Z.J."/>
            <person name="Sreedasyam A."/>
            <person name="Ando A."/>
            <person name="Song Q."/>
            <person name="De L."/>
            <person name="Hulse-Kemp A."/>
            <person name="Ding M."/>
            <person name="Ye W."/>
            <person name="Kirkbride R."/>
            <person name="Jenkins J."/>
            <person name="Plott C."/>
            <person name="Lovell J."/>
            <person name="Lin Y.-M."/>
            <person name="Vaughn R."/>
            <person name="Liu B."/>
            <person name="Li W."/>
            <person name="Simpson S."/>
            <person name="Scheffler B."/>
            <person name="Saski C."/>
            <person name="Grover C."/>
            <person name="Hu G."/>
            <person name="Conover J."/>
            <person name="Carlson J."/>
            <person name="Shu S."/>
            <person name="Boston L."/>
            <person name="Williams M."/>
            <person name="Peterson D."/>
            <person name="Mcgee K."/>
            <person name="Jones D."/>
            <person name="Wendel J."/>
            <person name="Stelly D."/>
            <person name="Grimwood J."/>
            <person name="Schmutz J."/>
        </authorList>
    </citation>
    <scope>NUCLEOTIDE SEQUENCE [LARGE SCALE GENOMIC DNA]</scope>
    <source>
        <strain evidence="1">7179.01</strain>
    </source>
</reference>
<sequence>MHHSRFEFEFPTQLVSPFLFQEVLLRTKGFARP</sequence>